<gene>
    <name evidence="1" type="ORF">CLEP1334_LOCUS26412</name>
</gene>
<sequence>MLAPAVLVRYTHGALAQRTSRIHKKWASEERYLKASSSQEQSIKAASLKGMASAVDQAHHQDGFWQLVRRRSDQSSFRSQLQKALSLSKGIYHADRLDRPDAVLVTVLDDALAGLFNHWGCRADALGLRYLVYSLSPLLNIRHSEHATVFNSTPHGLTRGLDVHGQTERQSSRRAPIFGQGAFNMMSAYKFFVVRSILAQPNTVRFVWIAEVDIHFIVDPWPAITQRLHSPKCHLAYQPEGKQAGKVNVGFFAVRGSAEMRSFLDEVLDRFDFVTATAWMRSVLETNDQAMFNDWIKLRETVLHVARDATAAATAILPKSAICALNFTHFPTGNVDPNRSNFALIWHANFRAGGSAKLLDISRFFGLCGRRLSRREVQALKANSHADRDTFVRLLPTLASLGGEGTSSTNRSTT</sequence>
<protein>
    <recommendedName>
        <fullName evidence="2">Nucleotide-diphospho-sugar transferase domain-containing protein</fullName>
    </recommendedName>
</protein>
<evidence type="ECO:0000313" key="1">
    <source>
        <dbReference type="EMBL" id="CAD8551122.1"/>
    </source>
</evidence>
<proteinExistence type="predicted"/>
<name>A0A7S0JHN5_9EUKA</name>
<organism evidence="1">
    <name type="scientific">Calcidiscus leptoporus</name>
    <dbReference type="NCBI Taxonomy" id="127549"/>
    <lineage>
        <taxon>Eukaryota</taxon>
        <taxon>Haptista</taxon>
        <taxon>Haptophyta</taxon>
        <taxon>Prymnesiophyceae</taxon>
        <taxon>Coccolithales</taxon>
        <taxon>Calcidiscaceae</taxon>
        <taxon>Calcidiscus</taxon>
    </lineage>
</organism>
<evidence type="ECO:0008006" key="2">
    <source>
        <dbReference type="Google" id="ProtNLM"/>
    </source>
</evidence>
<dbReference type="EMBL" id="HBER01052809">
    <property type="protein sequence ID" value="CAD8551122.1"/>
    <property type="molecule type" value="Transcribed_RNA"/>
</dbReference>
<dbReference type="AlphaFoldDB" id="A0A7S0JHN5"/>
<accession>A0A7S0JHN5</accession>
<reference evidence="1" key="1">
    <citation type="submission" date="2021-01" db="EMBL/GenBank/DDBJ databases">
        <authorList>
            <person name="Corre E."/>
            <person name="Pelletier E."/>
            <person name="Niang G."/>
            <person name="Scheremetjew M."/>
            <person name="Finn R."/>
            <person name="Kale V."/>
            <person name="Holt S."/>
            <person name="Cochrane G."/>
            <person name="Meng A."/>
            <person name="Brown T."/>
            <person name="Cohen L."/>
        </authorList>
    </citation>
    <scope>NUCLEOTIDE SEQUENCE</scope>
    <source>
        <strain evidence="1">RCC1130</strain>
    </source>
</reference>